<name>A0AAV3U3W6_9ALTE</name>
<gene>
    <name evidence="5" type="ORF">GCM10025791_28090</name>
</gene>
<keyword evidence="2" id="KW-0238">DNA-binding</keyword>
<dbReference type="InterPro" id="IPR050204">
    <property type="entry name" value="AraC_XylS_family_regulators"/>
</dbReference>
<dbReference type="PANTHER" id="PTHR46796:SF6">
    <property type="entry name" value="ARAC SUBFAMILY"/>
    <property type="match status" value="1"/>
</dbReference>
<keyword evidence="6" id="KW-1185">Reference proteome</keyword>
<feature type="domain" description="HTH araC/xylS-type" evidence="4">
    <location>
        <begin position="233"/>
        <end position="333"/>
    </location>
</feature>
<dbReference type="InterPro" id="IPR018062">
    <property type="entry name" value="HTH_AraC-typ_CS"/>
</dbReference>
<dbReference type="SUPFAM" id="SSF46689">
    <property type="entry name" value="Homeodomain-like"/>
    <property type="match status" value="1"/>
</dbReference>
<proteinExistence type="predicted"/>
<dbReference type="InterPro" id="IPR018060">
    <property type="entry name" value="HTH_AraC"/>
</dbReference>
<dbReference type="RefSeq" id="WP_345423377.1">
    <property type="nucleotide sequence ID" value="NZ_AP031496.1"/>
</dbReference>
<evidence type="ECO:0000256" key="1">
    <source>
        <dbReference type="ARBA" id="ARBA00023015"/>
    </source>
</evidence>
<dbReference type="Pfam" id="PF12833">
    <property type="entry name" value="HTH_18"/>
    <property type="match status" value="1"/>
</dbReference>
<accession>A0AAV3U3W6</accession>
<dbReference type="GO" id="GO:0003700">
    <property type="term" value="F:DNA-binding transcription factor activity"/>
    <property type="evidence" value="ECO:0007669"/>
    <property type="project" value="InterPro"/>
</dbReference>
<dbReference type="InterPro" id="IPR009057">
    <property type="entry name" value="Homeodomain-like_sf"/>
</dbReference>
<dbReference type="AlphaFoldDB" id="A0AAV3U3W6"/>
<organism evidence="5 6">
    <name type="scientific">Halioxenophilus aromaticivorans</name>
    <dbReference type="NCBI Taxonomy" id="1306992"/>
    <lineage>
        <taxon>Bacteria</taxon>
        <taxon>Pseudomonadati</taxon>
        <taxon>Pseudomonadota</taxon>
        <taxon>Gammaproteobacteria</taxon>
        <taxon>Alteromonadales</taxon>
        <taxon>Alteromonadaceae</taxon>
        <taxon>Halioxenophilus</taxon>
    </lineage>
</organism>
<dbReference type="EMBL" id="BAABLX010000026">
    <property type="protein sequence ID" value="GAA4947007.1"/>
    <property type="molecule type" value="Genomic_DNA"/>
</dbReference>
<sequence length="335" mass="37599">MADYHYLRSALLFDETGAATSNHELVKSSDFDEIRLWSDKVYMPYTVDPIGKNIRPNSSLHALEIGSMKISRFRYGIPVHLHDFSSDTGVGMVLTTLQGYARHWQNASNYTETARGESFIVDNSRVEYTGDFNPDHLQLNVTFSHAYIEELFRKITGQCAPEDLWQARVKFGPGNTSWASLLEYAIRMMTAPHNALIKSHLEESLGTNLIMQWAAASGFDLNNSAGIAPSYVVKAERYLQHNAQRAPTMSELAASAGVSGRALHNAFKKYRNTTPMKYLRELRLQGVKSELQQAPGHVTVAEIAYGWGFSCLGRFASVYKCRFGELPSSTRRRAD</sequence>
<dbReference type="PANTHER" id="PTHR46796">
    <property type="entry name" value="HTH-TYPE TRANSCRIPTIONAL ACTIVATOR RHAS-RELATED"/>
    <property type="match status" value="1"/>
</dbReference>
<evidence type="ECO:0000259" key="4">
    <source>
        <dbReference type="PROSITE" id="PS01124"/>
    </source>
</evidence>
<dbReference type="SMART" id="SM00342">
    <property type="entry name" value="HTH_ARAC"/>
    <property type="match status" value="1"/>
</dbReference>
<protein>
    <recommendedName>
        <fullName evidence="4">HTH araC/xylS-type domain-containing protein</fullName>
    </recommendedName>
</protein>
<dbReference type="Pfam" id="PF14525">
    <property type="entry name" value="AraC_binding_2"/>
    <property type="match status" value="1"/>
</dbReference>
<keyword evidence="3" id="KW-0804">Transcription</keyword>
<dbReference type="GO" id="GO:0043565">
    <property type="term" value="F:sequence-specific DNA binding"/>
    <property type="evidence" value="ECO:0007669"/>
    <property type="project" value="InterPro"/>
</dbReference>
<dbReference type="PROSITE" id="PS00041">
    <property type="entry name" value="HTH_ARAC_FAMILY_1"/>
    <property type="match status" value="1"/>
</dbReference>
<evidence type="ECO:0000256" key="2">
    <source>
        <dbReference type="ARBA" id="ARBA00023125"/>
    </source>
</evidence>
<dbReference type="PROSITE" id="PS01124">
    <property type="entry name" value="HTH_ARAC_FAMILY_2"/>
    <property type="match status" value="1"/>
</dbReference>
<evidence type="ECO:0000313" key="6">
    <source>
        <dbReference type="Proteomes" id="UP001409585"/>
    </source>
</evidence>
<reference evidence="6" key="1">
    <citation type="journal article" date="2019" name="Int. J. Syst. Evol. Microbiol.">
        <title>The Global Catalogue of Microorganisms (GCM) 10K type strain sequencing project: providing services to taxonomists for standard genome sequencing and annotation.</title>
        <authorList>
            <consortium name="The Broad Institute Genomics Platform"/>
            <consortium name="The Broad Institute Genome Sequencing Center for Infectious Disease"/>
            <person name="Wu L."/>
            <person name="Ma J."/>
        </authorList>
    </citation>
    <scope>NUCLEOTIDE SEQUENCE [LARGE SCALE GENOMIC DNA]</scope>
    <source>
        <strain evidence="6">JCM 19134</strain>
    </source>
</reference>
<evidence type="ECO:0000313" key="5">
    <source>
        <dbReference type="EMBL" id="GAA4947007.1"/>
    </source>
</evidence>
<dbReference type="InterPro" id="IPR035418">
    <property type="entry name" value="AraC-bd_2"/>
</dbReference>
<comment type="caution">
    <text evidence="5">The sequence shown here is derived from an EMBL/GenBank/DDBJ whole genome shotgun (WGS) entry which is preliminary data.</text>
</comment>
<dbReference type="Gene3D" id="1.10.10.60">
    <property type="entry name" value="Homeodomain-like"/>
    <property type="match status" value="1"/>
</dbReference>
<evidence type="ECO:0000256" key="3">
    <source>
        <dbReference type="ARBA" id="ARBA00023163"/>
    </source>
</evidence>
<keyword evidence="1" id="KW-0805">Transcription regulation</keyword>
<dbReference type="Proteomes" id="UP001409585">
    <property type="component" value="Unassembled WGS sequence"/>
</dbReference>